<evidence type="ECO:0000313" key="1">
    <source>
        <dbReference type="Ensembl" id="ENSMZEP00005033775.1"/>
    </source>
</evidence>
<dbReference type="AlphaFoldDB" id="A0A3P9DGC9"/>
<dbReference type="Pfam" id="PF13365">
    <property type="entry name" value="Trypsin_2"/>
    <property type="match status" value="1"/>
</dbReference>
<accession>A0A3P9DGC9</accession>
<sequence length="641" mass="72800">MASRSEVPRDTEDEEPHLTHSFEWSYRKNIYTHTCNQAQTIEDCLKKSPKFKAAAEKQDGKELVIVRSGKAIASHFPCRVIKNERLTLKFVKAVEKPKKPVSVSGYPCKKRQSNKLVIFHVIARGGKNVVRILKNPDLRKDMQEITVYAYEGEKVKQALRRDGRFLNTMFKKNCVLFNISTEVETEMCSFVDDLDDETFKIKLLDKSDPPESQPGSLDDVYVLQSESQAVDSGGYEELSQQTNTVKSETDNTIGKKTDLCGNMAPGNQLSDSKKLQVNLSAWFNILVKGKKAQVPKLSRIQNIFRQEFGNSAKRCQDVKTMRKLMKLSHSVCQVRINGKPQGSGFLVFSRFVLTNAHVIKDFCNDNGRLHERVTVTFSYESLEQNDGLIDVEEVVGIEYIPEVSGTDWALLKLNADQTLPDGLLTHSGFICHSGGISIIGHPGESVKKIDVCLVVSQENRSQVAERHWKDNQDCVQLLKDSFFKNVADDVQQRKHLLTYESCLYFGSSGSPVFNEDGDVVAMHSGGYAYPGVMGQNQSVIEFGYPFSDIIEHIIIQMVKREKFDVLKEYLSCKCTRQQNFLVDVKKLVESRNLTRFKNVVNSSVAVDDESLKAFFEFFSRREQPEPMDINRVHRRLTADRR</sequence>
<dbReference type="PANTHER" id="PTHR14389:SF3">
    <property type="entry name" value="PROTEIN FAM111A-LIKE"/>
    <property type="match status" value="1"/>
</dbReference>
<keyword evidence="2" id="KW-1185">Reference proteome</keyword>
<dbReference type="Proteomes" id="UP000265160">
    <property type="component" value="LG10"/>
</dbReference>
<organism evidence="1 2">
    <name type="scientific">Maylandia zebra</name>
    <name type="common">zebra mbuna</name>
    <dbReference type="NCBI Taxonomy" id="106582"/>
    <lineage>
        <taxon>Eukaryota</taxon>
        <taxon>Metazoa</taxon>
        <taxon>Chordata</taxon>
        <taxon>Craniata</taxon>
        <taxon>Vertebrata</taxon>
        <taxon>Euteleostomi</taxon>
        <taxon>Actinopterygii</taxon>
        <taxon>Neopterygii</taxon>
        <taxon>Teleostei</taxon>
        <taxon>Neoteleostei</taxon>
        <taxon>Acanthomorphata</taxon>
        <taxon>Ovalentaria</taxon>
        <taxon>Cichlomorphae</taxon>
        <taxon>Cichliformes</taxon>
        <taxon>Cichlidae</taxon>
        <taxon>African cichlids</taxon>
        <taxon>Pseudocrenilabrinae</taxon>
        <taxon>Haplochromini</taxon>
        <taxon>Maylandia</taxon>
        <taxon>Maylandia zebra complex</taxon>
    </lineage>
</organism>
<reference evidence="1" key="3">
    <citation type="submission" date="2025-09" db="UniProtKB">
        <authorList>
            <consortium name="Ensembl"/>
        </authorList>
    </citation>
    <scope>IDENTIFICATION</scope>
</reference>
<dbReference type="InterPro" id="IPR043504">
    <property type="entry name" value="Peptidase_S1_PA_chymotrypsin"/>
</dbReference>
<proteinExistence type="predicted"/>
<dbReference type="GeneTree" id="ENSGT00390000005182"/>
<protein>
    <submittedName>
        <fullName evidence="1">Protein FAM111A</fullName>
    </submittedName>
</protein>
<dbReference type="Gene3D" id="2.40.10.10">
    <property type="entry name" value="Trypsin-like serine proteases"/>
    <property type="match status" value="2"/>
</dbReference>
<dbReference type="GO" id="GO:0000785">
    <property type="term" value="C:chromatin"/>
    <property type="evidence" value="ECO:0007669"/>
    <property type="project" value="TreeGrafter"/>
</dbReference>
<dbReference type="GO" id="GO:0005634">
    <property type="term" value="C:nucleus"/>
    <property type="evidence" value="ECO:0007669"/>
    <property type="project" value="TreeGrafter"/>
</dbReference>
<reference evidence="1 2" key="1">
    <citation type="journal article" date="2014" name="Nature">
        <title>The genomic substrate for adaptive radiation in African cichlid fish.</title>
        <authorList>
            <person name="Brawand D."/>
            <person name="Wagner C.E."/>
            <person name="Li Y.I."/>
            <person name="Malinsky M."/>
            <person name="Keller I."/>
            <person name="Fan S."/>
            <person name="Simakov O."/>
            <person name="Ng A.Y."/>
            <person name="Lim Z.W."/>
            <person name="Bezault E."/>
            <person name="Turner-Maier J."/>
            <person name="Johnson J."/>
            <person name="Alcazar R."/>
            <person name="Noh H.J."/>
            <person name="Russell P."/>
            <person name="Aken B."/>
            <person name="Alfoldi J."/>
            <person name="Amemiya C."/>
            <person name="Azzouzi N."/>
            <person name="Baroiller J.F."/>
            <person name="Barloy-Hubler F."/>
            <person name="Berlin A."/>
            <person name="Bloomquist R."/>
            <person name="Carleton K.L."/>
            <person name="Conte M.A."/>
            <person name="D'Cotta H."/>
            <person name="Eshel O."/>
            <person name="Gaffney L."/>
            <person name="Galibert F."/>
            <person name="Gante H.F."/>
            <person name="Gnerre S."/>
            <person name="Greuter L."/>
            <person name="Guyon R."/>
            <person name="Haddad N.S."/>
            <person name="Haerty W."/>
            <person name="Harris R.M."/>
            <person name="Hofmann H.A."/>
            <person name="Hourlier T."/>
            <person name="Hulata G."/>
            <person name="Jaffe D.B."/>
            <person name="Lara M."/>
            <person name="Lee A.P."/>
            <person name="MacCallum I."/>
            <person name="Mwaiko S."/>
            <person name="Nikaido M."/>
            <person name="Nishihara H."/>
            <person name="Ozouf-Costaz C."/>
            <person name="Penman D.J."/>
            <person name="Przybylski D."/>
            <person name="Rakotomanga M."/>
            <person name="Renn S.C.P."/>
            <person name="Ribeiro F.J."/>
            <person name="Ron M."/>
            <person name="Salzburger W."/>
            <person name="Sanchez-Pulido L."/>
            <person name="Santos M.E."/>
            <person name="Searle S."/>
            <person name="Sharpe T."/>
            <person name="Swofford R."/>
            <person name="Tan F.J."/>
            <person name="Williams L."/>
            <person name="Young S."/>
            <person name="Yin S."/>
            <person name="Okada N."/>
            <person name="Kocher T.D."/>
            <person name="Miska E.A."/>
            <person name="Lander E.S."/>
            <person name="Venkatesh B."/>
            <person name="Fernald R.D."/>
            <person name="Meyer A."/>
            <person name="Ponting C.P."/>
            <person name="Streelman J.T."/>
            <person name="Lindblad-Toh K."/>
            <person name="Seehausen O."/>
            <person name="Di Palma F."/>
        </authorList>
    </citation>
    <scope>NUCLEOTIDE SEQUENCE</scope>
</reference>
<dbReference type="SUPFAM" id="SSF50494">
    <property type="entry name" value="Trypsin-like serine proteases"/>
    <property type="match status" value="1"/>
</dbReference>
<dbReference type="InterPro" id="IPR009003">
    <property type="entry name" value="Peptidase_S1_PA"/>
</dbReference>
<dbReference type="PANTHER" id="PTHR14389">
    <property type="entry name" value="SI:CH1073-475A24.1"/>
    <property type="match status" value="1"/>
</dbReference>
<dbReference type="STRING" id="106582.ENSMZEP00005033775"/>
<evidence type="ECO:0000313" key="2">
    <source>
        <dbReference type="Proteomes" id="UP000265160"/>
    </source>
</evidence>
<name>A0A3P9DGC9_9CICH</name>
<reference evidence="1" key="2">
    <citation type="submission" date="2025-08" db="UniProtKB">
        <authorList>
            <consortium name="Ensembl"/>
        </authorList>
    </citation>
    <scope>IDENTIFICATION</scope>
</reference>
<dbReference type="GO" id="GO:0006260">
    <property type="term" value="P:DNA replication"/>
    <property type="evidence" value="ECO:0007669"/>
    <property type="project" value="TreeGrafter"/>
</dbReference>
<dbReference type="Ensembl" id="ENSMZET00005034961.1">
    <property type="protein sequence ID" value="ENSMZEP00005033775.1"/>
    <property type="gene ID" value="ENSMZEG00005025254.1"/>
</dbReference>